<dbReference type="InterPro" id="IPR001806">
    <property type="entry name" value="Small_GTPase"/>
</dbReference>
<organism evidence="2 3">
    <name type="scientific">Tritrichomonas musculus</name>
    <dbReference type="NCBI Taxonomy" id="1915356"/>
    <lineage>
        <taxon>Eukaryota</taxon>
        <taxon>Metamonada</taxon>
        <taxon>Parabasalia</taxon>
        <taxon>Tritrichomonadida</taxon>
        <taxon>Tritrichomonadidae</taxon>
        <taxon>Tritrichomonas</taxon>
    </lineage>
</organism>
<dbReference type="SUPFAM" id="SSF52540">
    <property type="entry name" value="P-loop containing nucleoside triphosphate hydrolases"/>
    <property type="match status" value="1"/>
</dbReference>
<evidence type="ECO:0008006" key="4">
    <source>
        <dbReference type="Google" id="ProtNLM"/>
    </source>
</evidence>
<dbReference type="PANTHER" id="PTHR47978">
    <property type="match status" value="1"/>
</dbReference>
<protein>
    <recommendedName>
        <fullName evidence="4">GTP-binding protein</fullName>
    </recommendedName>
</protein>
<evidence type="ECO:0000313" key="3">
    <source>
        <dbReference type="Proteomes" id="UP001470230"/>
    </source>
</evidence>
<accession>A0ABR2L7A9</accession>
<dbReference type="EMBL" id="JAPFFF010000001">
    <property type="protein sequence ID" value="KAK8899250.1"/>
    <property type="molecule type" value="Genomic_DNA"/>
</dbReference>
<proteinExistence type="predicted"/>
<keyword evidence="3" id="KW-1185">Reference proteome</keyword>
<dbReference type="PRINTS" id="PR00449">
    <property type="entry name" value="RASTRNSFRMNG"/>
</dbReference>
<dbReference type="SMART" id="SM00173">
    <property type="entry name" value="RAS"/>
    <property type="match status" value="1"/>
</dbReference>
<keyword evidence="1" id="KW-0547">Nucleotide-binding</keyword>
<name>A0ABR2L7A9_9EUKA</name>
<dbReference type="Gene3D" id="3.40.50.300">
    <property type="entry name" value="P-loop containing nucleotide triphosphate hydrolases"/>
    <property type="match status" value="1"/>
</dbReference>
<reference evidence="2 3" key="1">
    <citation type="submission" date="2024-04" db="EMBL/GenBank/DDBJ databases">
        <title>Tritrichomonas musculus Genome.</title>
        <authorList>
            <person name="Alves-Ferreira E."/>
            <person name="Grigg M."/>
            <person name="Lorenzi H."/>
            <person name="Galac M."/>
        </authorList>
    </citation>
    <scope>NUCLEOTIDE SEQUENCE [LARGE SCALE GENOMIC DNA]</scope>
    <source>
        <strain evidence="2 3">EAF2021</strain>
    </source>
</reference>
<dbReference type="InterPro" id="IPR005225">
    <property type="entry name" value="Small_GTP-bd"/>
</dbReference>
<sequence length="157" mass="18198">MKQKKKKVGTLMFEVQAFRAIGDHSVGKTKLIDRYAHHEYKDDANQSVVAKFAEVRIEINGQQIIFVIWDNSGAKRFRTIKRSYYIIGLIEMDSFNSLNNWYDEIHNSNLLVDVPVVLVGNKIDDELSHRAVSFEETQQDALKFGWKYFDVPAKTNL</sequence>
<dbReference type="SMART" id="SM00175">
    <property type="entry name" value="RAB"/>
    <property type="match status" value="1"/>
</dbReference>
<dbReference type="PROSITE" id="PS51419">
    <property type="entry name" value="RAB"/>
    <property type="match status" value="1"/>
</dbReference>
<comment type="caution">
    <text evidence="2">The sequence shown here is derived from an EMBL/GenBank/DDBJ whole genome shotgun (WGS) entry which is preliminary data.</text>
</comment>
<dbReference type="InterPro" id="IPR027417">
    <property type="entry name" value="P-loop_NTPase"/>
</dbReference>
<dbReference type="Proteomes" id="UP001470230">
    <property type="component" value="Unassembled WGS sequence"/>
</dbReference>
<evidence type="ECO:0000256" key="1">
    <source>
        <dbReference type="ARBA" id="ARBA00022741"/>
    </source>
</evidence>
<dbReference type="NCBIfam" id="TIGR00231">
    <property type="entry name" value="small_GTP"/>
    <property type="match status" value="1"/>
</dbReference>
<gene>
    <name evidence="2" type="ORF">M9Y10_001561</name>
</gene>
<evidence type="ECO:0000313" key="2">
    <source>
        <dbReference type="EMBL" id="KAK8899250.1"/>
    </source>
</evidence>
<dbReference type="CDD" id="cd00154">
    <property type="entry name" value="Rab"/>
    <property type="match status" value="1"/>
</dbReference>
<dbReference type="Pfam" id="PF00071">
    <property type="entry name" value="Ras"/>
    <property type="match status" value="1"/>
</dbReference>